<feature type="non-terminal residue" evidence="2">
    <location>
        <position position="131"/>
    </location>
</feature>
<evidence type="ECO:0000256" key="1">
    <source>
        <dbReference type="SAM" id="MobiDB-lite"/>
    </source>
</evidence>
<sequence length="131" mass="13125">GEASMGAHGCSTGSGRGLPGAVARDPGDPGREPRVRRPAGARAQRRRRARAAHERGPARPGGARRPAGDALGVGHGARRPPGGGGARGAGARPGRPAPHHRGPDGPCPRGGRRRDRPAAGGVPRRGRAAVA</sequence>
<evidence type="ECO:0000313" key="2">
    <source>
        <dbReference type="EMBL" id="CAA9539580.1"/>
    </source>
</evidence>
<proteinExistence type="predicted"/>
<gene>
    <name evidence="2" type="ORF">AVDCRST_MAG30-4597</name>
</gene>
<organism evidence="2">
    <name type="scientific">uncultured Solirubrobacteraceae bacterium</name>
    <dbReference type="NCBI Taxonomy" id="1162706"/>
    <lineage>
        <taxon>Bacteria</taxon>
        <taxon>Bacillati</taxon>
        <taxon>Actinomycetota</taxon>
        <taxon>Thermoleophilia</taxon>
        <taxon>Solirubrobacterales</taxon>
        <taxon>Solirubrobacteraceae</taxon>
        <taxon>environmental samples</taxon>
    </lineage>
</organism>
<feature type="compositionally biased region" description="Gly residues" evidence="1">
    <location>
        <begin position="71"/>
        <end position="88"/>
    </location>
</feature>
<feature type="compositionally biased region" description="Basic residues" evidence="1">
    <location>
        <begin position="36"/>
        <end position="50"/>
    </location>
</feature>
<feature type="non-terminal residue" evidence="2">
    <location>
        <position position="1"/>
    </location>
</feature>
<protein>
    <submittedName>
        <fullName evidence="2">Uncharacterized protein</fullName>
    </submittedName>
</protein>
<dbReference type="AlphaFoldDB" id="A0A6J4U698"/>
<dbReference type="EMBL" id="CADCVS010000603">
    <property type="protein sequence ID" value="CAA9539580.1"/>
    <property type="molecule type" value="Genomic_DNA"/>
</dbReference>
<accession>A0A6J4U698</accession>
<feature type="compositionally biased region" description="Basic and acidic residues" evidence="1">
    <location>
        <begin position="25"/>
        <end position="35"/>
    </location>
</feature>
<reference evidence="2" key="1">
    <citation type="submission" date="2020-02" db="EMBL/GenBank/DDBJ databases">
        <authorList>
            <person name="Meier V. D."/>
        </authorList>
    </citation>
    <scope>NUCLEOTIDE SEQUENCE</scope>
    <source>
        <strain evidence="2">AVDCRST_MAG30</strain>
    </source>
</reference>
<name>A0A6J4U698_9ACTN</name>
<feature type="region of interest" description="Disordered" evidence="1">
    <location>
        <begin position="1"/>
        <end position="131"/>
    </location>
</feature>